<name>A0A378JKG6_9GAMM</name>
<feature type="transmembrane region" description="Helical" evidence="1">
    <location>
        <begin position="65"/>
        <end position="88"/>
    </location>
</feature>
<dbReference type="AlphaFoldDB" id="A0A378JKG6"/>
<keyword evidence="3" id="KW-1185">Reference proteome</keyword>
<evidence type="ECO:0000313" key="2">
    <source>
        <dbReference type="EMBL" id="STX51664.1"/>
    </source>
</evidence>
<proteinExistence type="predicted"/>
<evidence type="ECO:0000313" key="3">
    <source>
        <dbReference type="Proteomes" id="UP000254794"/>
    </source>
</evidence>
<sequence length="151" mass="17472">MEYDRYQHNKTLFIISIISLVAGLSLLIFSLFILPNLIWHLHYNVPSFIYIWSENLKQHYNFSDIGAHTIVFLIFFLPAILATFIAYLTSNSIENELYGLTTAEENSPRKNTIKNSSKETWLVILQILIFIVLIISGIYTLHWLISVPPPT</sequence>
<dbReference type="Proteomes" id="UP000254794">
    <property type="component" value="Unassembled WGS sequence"/>
</dbReference>
<organism evidence="2 3">
    <name type="scientific">Legionella busanensis</name>
    <dbReference type="NCBI Taxonomy" id="190655"/>
    <lineage>
        <taxon>Bacteria</taxon>
        <taxon>Pseudomonadati</taxon>
        <taxon>Pseudomonadota</taxon>
        <taxon>Gammaproteobacteria</taxon>
        <taxon>Legionellales</taxon>
        <taxon>Legionellaceae</taxon>
        <taxon>Legionella</taxon>
    </lineage>
</organism>
<dbReference type="EMBL" id="UGOD01000001">
    <property type="protein sequence ID" value="STX51664.1"/>
    <property type="molecule type" value="Genomic_DNA"/>
</dbReference>
<dbReference type="RefSeq" id="WP_131740630.1">
    <property type="nucleotide sequence ID" value="NZ_CAAAHP010000002.1"/>
</dbReference>
<gene>
    <name evidence="2" type="ORF">NCTC13316_01760</name>
</gene>
<keyword evidence="1" id="KW-1133">Transmembrane helix</keyword>
<reference evidence="2 3" key="1">
    <citation type="submission" date="2018-06" db="EMBL/GenBank/DDBJ databases">
        <authorList>
            <consortium name="Pathogen Informatics"/>
            <person name="Doyle S."/>
        </authorList>
    </citation>
    <scope>NUCLEOTIDE SEQUENCE [LARGE SCALE GENOMIC DNA]</scope>
    <source>
        <strain evidence="2 3">NCTC13316</strain>
    </source>
</reference>
<protein>
    <submittedName>
        <fullName evidence="2">Transmembrane protein</fullName>
    </submittedName>
</protein>
<evidence type="ECO:0000256" key="1">
    <source>
        <dbReference type="SAM" id="Phobius"/>
    </source>
</evidence>
<feature type="transmembrane region" description="Helical" evidence="1">
    <location>
        <begin position="120"/>
        <end position="145"/>
    </location>
</feature>
<accession>A0A378JKG6</accession>
<feature type="transmembrane region" description="Helical" evidence="1">
    <location>
        <begin position="12"/>
        <end position="34"/>
    </location>
</feature>
<dbReference type="OrthoDB" id="5639325at2"/>
<keyword evidence="1" id="KW-0472">Membrane</keyword>
<keyword evidence="1 2" id="KW-0812">Transmembrane</keyword>